<feature type="repeat" description="WD" evidence="3">
    <location>
        <begin position="640"/>
        <end position="674"/>
    </location>
</feature>
<dbReference type="PANTHER" id="PTHR22847:SF637">
    <property type="entry name" value="WD REPEAT DOMAIN 5B"/>
    <property type="match status" value="1"/>
</dbReference>
<keyword evidence="8" id="KW-1185">Reference proteome</keyword>
<dbReference type="InterPro" id="IPR015032">
    <property type="entry name" value="ThsB__TIR-like_domain"/>
</dbReference>
<dbReference type="Gene3D" id="2.130.10.10">
    <property type="entry name" value="YVTN repeat-like/Quinoprotein amine dehydrogenase"/>
    <property type="match status" value="3"/>
</dbReference>
<feature type="domain" description="Thoeris protein ThsB TIR-like" evidence="5">
    <location>
        <begin position="11"/>
        <end position="126"/>
    </location>
</feature>
<evidence type="ECO:0000256" key="4">
    <source>
        <dbReference type="SAM" id="Phobius"/>
    </source>
</evidence>
<dbReference type="SUPFAM" id="SSF51004">
    <property type="entry name" value="C-terminal (heme d1) domain of cytochrome cd1-nitrite reductase"/>
    <property type="match status" value="1"/>
</dbReference>
<name>A0ABT7SZ23_9ALTE</name>
<evidence type="ECO:0000256" key="3">
    <source>
        <dbReference type="PROSITE-ProRule" id="PRU00221"/>
    </source>
</evidence>
<accession>A0ABT7SZ23</accession>
<dbReference type="RefSeq" id="WP_289365697.1">
    <property type="nucleotide sequence ID" value="NZ_JAUCBP010000008.1"/>
</dbReference>
<dbReference type="PROSITE" id="PS50082">
    <property type="entry name" value="WD_REPEATS_2"/>
    <property type="match status" value="2"/>
</dbReference>
<dbReference type="InterPro" id="IPR001680">
    <property type="entry name" value="WD40_rpt"/>
</dbReference>
<dbReference type="InterPro" id="IPR024977">
    <property type="entry name" value="Apc4-like_WD40_dom"/>
</dbReference>
<dbReference type="Pfam" id="PF12894">
    <property type="entry name" value="ANAPC4_WD40"/>
    <property type="match status" value="1"/>
</dbReference>
<reference evidence="7 8" key="1">
    <citation type="submission" date="2023-06" db="EMBL/GenBank/DDBJ databases">
        <title>Alteromonas sp. ASW11-36 isolated from intertidal sand.</title>
        <authorList>
            <person name="Li Y."/>
        </authorList>
    </citation>
    <scope>NUCLEOTIDE SEQUENCE [LARGE SCALE GENOMIC DNA]</scope>
    <source>
        <strain evidence="7 8">ASW11-36</strain>
    </source>
</reference>
<evidence type="ECO:0000313" key="8">
    <source>
        <dbReference type="Proteomes" id="UP001234343"/>
    </source>
</evidence>
<comment type="caution">
    <text evidence="7">The sequence shown here is derived from an EMBL/GenBank/DDBJ whole genome shotgun (WGS) entry which is preliminary data.</text>
</comment>
<keyword evidence="4" id="KW-0812">Transmembrane</keyword>
<keyword evidence="4" id="KW-0472">Membrane</keyword>
<dbReference type="InterPro" id="IPR011048">
    <property type="entry name" value="Haem_d1_sf"/>
</dbReference>
<keyword evidence="1 3" id="KW-0853">WD repeat</keyword>
<evidence type="ECO:0000259" key="6">
    <source>
        <dbReference type="Pfam" id="PF12894"/>
    </source>
</evidence>
<keyword evidence="4" id="KW-1133">Transmembrane helix</keyword>
<evidence type="ECO:0000256" key="2">
    <source>
        <dbReference type="ARBA" id="ARBA00022737"/>
    </source>
</evidence>
<dbReference type="SUPFAM" id="SSF52200">
    <property type="entry name" value="Toll/Interleukin receptor TIR domain"/>
    <property type="match status" value="1"/>
</dbReference>
<feature type="transmembrane region" description="Helical" evidence="4">
    <location>
        <begin position="257"/>
        <end position="275"/>
    </location>
</feature>
<evidence type="ECO:0000313" key="7">
    <source>
        <dbReference type="EMBL" id="MDM7861259.1"/>
    </source>
</evidence>
<feature type="repeat" description="WD" evidence="3">
    <location>
        <begin position="473"/>
        <end position="514"/>
    </location>
</feature>
<evidence type="ECO:0000259" key="5">
    <source>
        <dbReference type="Pfam" id="PF08937"/>
    </source>
</evidence>
<keyword evidence="2" id="KW-0677">Repeat</keyword>
<sequence>MNQNEKKYYAFISYRHADNIESGRQWATWLHQSIETYQVPEDLVGKTNSRGETIPERIFPVFRDEEALPADADLSNVITRALDNTNFLIVLCSPRARASTFVAEEIRYFKRLGRSDRIIAAMIDGEPNTSLDGGKIKLGFKAEDECFPEPLQFVFDKGGKQTTERTEPVAADFRVTLNHVDEQGWTTPQALKEYLEDRQFDKESITHIVSNYDKQLKLMLLKVIAGIIGVPLDDLTQRDKTYQLELEKKRAKRLRQWLSAVATLAVVAIAAGIFANEQRELAIQERNQALTTQSLFLADLAQEQIAKGNYDTALLLALNAVPGEYGGVRPSVIEAAEALSVASHYQDKFAVLTQRDEIERVALSENQALIATASLRLEESEISIWSTKTGEQRHSIRLTMDNWSELAFSKSGKTLLADTNLYSVETGELITVIPVAFSYRPTLSPCKRFITGDSEDGTTLFIWSSDTGELLHSLNHQTKIKALSFSEESDTLATFTRGGTFHIWSLNNGQELQSIEKFSEPSEIYKFGISQFLHFSISPDGQHLYIRNTDISLLWSLDDNRALNTISDQSKFEELTSFLTTEKEKLWLFNQWLRSSINNKGVKLLKSDYHKALFIKTDAAVSVFAIDGTLIKKIEPDEPVMDFGLSPNGNMLVTTSSSGEIIVWDVKTFEPLQHFKSDVPLSFFYGIDNPMGFETSYFSSDNQKIATINNEGSVTLWSIGGSKVFSQKKLDGTVKSVNFGSGNSVLAVAYDSRFVDLFSINNGTLLNRIEYIHNNVGFAIEVYVDPSQKYIAIESMGSLEIRSFDSGEIVQRFSLGYNSGITAVNFIEGTEKIAIKMDRRSYLGNQFIDICSIKNGDCTHRISGEFEYSGQSYSKLIEHVLFSKNNKNVAIEYGTDKRFVVVYSVESGSIRQLFKVDNNVRLVSFSPDDKYVFWDSESGDSEVWSIESGKKIQSMEEVDGEEVLYRLEAGGHYSMFSQNSKFLILSQENSVLVKSIYTRGTLLEIETPGQVRKVVLSSDDQFIAVEDEFTLSVYKISYNTDAHLVRSKLPKNRTCLSPKEREIFFLPKLCKTQWELRDCEHYITQSEEC</sequence>
<dbReference type="EMBL" id="JAUCBP010000008">
    <property type="protein sequence ID" value="MDM7861259.1"/>
    <property type="molecule type" value="Genomic_DNA"/>
</dbReference>
<gene>
    <name evidence="7" type="ORF">QTP81_11700</name>
</gene>
<dbReference type="Pfam" id="PF08937">
    <property type="entry name" value="ThsB_TIR"/>
    <property type="match status" value="1"/>
</dbReference>
<dbReference type="SUPFAM" id="SSF50998">
    <property type="entry name" value="Quinoprotein alcohol dehydrogenase-like"/>
    <property type="match status" value="1"/>
</dbReference>
<dbReference type="InterPro" id="IPR015943">
    <property type="entry name" value="WD40/YVTN_repeat-like_dom_sf"/>
</dbReference>
<protein>
    <submittedName>
        <fullName evidence="7">TIR domain-containing protein</fullName>
    </submittedName>
</protein>
<dbReference type="SMART" id="SM00320">
    <property type="entry name" value="WD40"/>
    <property type="match status" value="4"/>
</dbReference>
<dbReference type="Gene3D" id="3.40.50.10140">
    <property type="entry name" value="Toll/interleukin-1 receptor homology (TIR) domain"/>
    <property type="match status" value="1"/>
</dbReference>
<organism evidence="7 8">
    <name type="scientific">Alteromonas arenosi</name>
    <dbReference type="NCBI Taxonomy" id="3055817"/>
    <lineage>
        <taxon>Bacteria</taxon>
        <taxon>Pseudomonadati</taxon>
        <taxon>Pseudomonadota</taxon>
        <taxon>Gammaproteobacteria</taxon>
        <taxon>Alteromonadales</taxon>
        <taxon>Alteromonadaceae</taxon>
        <taxon>Alteromonas/Salinimonas group</taxon>
        <taxon>Alteromonas</taxon>
    </lineage>
</organism>
<dbReference type="Proteomes" id="UP001234343">
    <property type="component" value="Unassembled WGS sequence"/>
</dbReference>
<dbReference type="InterPro" id="IPR011047">
    <property type="entry name" value="Quinoprotein_ADH-like_sf"/>
</dbReference>
<feature type="domain" description="Anaphase-promoting complex subunit 4-like WD40" evidence="6">
    <location>
        <begin position="699"/>
        <end position="772"/>
    </location>
</feature>
<dbReference type="PANTHER" id="PTHR22847">
    <property type="entry name" value="WD40 REPEAT PROTEIN"/>
    <property type="match status" value="1"/>
</dbReference>
<proteinExistence type="predicted"/>
<dbReference type="Pfam" id="PF00400">
    <property type="entry name" value="WD40"/>
    <property type="match status" value="1"/>
</dbReference>
<evidence type="ECO:0000256" key="1">
    <source>
        <dbReference type="ARBA" id="ARBA00022574"/>
    </source>
</evidence>
<dbReference type="InterPro" id="IPR035897">
    <property type="entry name" value="Toll_tir_struct_dom_sf"/>
</dbReference>